<dbReference type="Pfam" id="PF13880">
    <property type="entry name" value="Acetyltransf_13"/>
    <property type="match status" value="1"/>
</dbReference>
<evidence type="ECO:0000256" key="10">
    <source>
        <dbReference type="ARBA" id="ARBA00023315"/>
    </source>
</evidence>
<evidence type="ECO:0000256" key="4">
    <source>
        <dbReference type="ARBA" id="ARBA00022679"/>
    </source>
</evidence>
<evidence type="ECO:0000259" key="14">
    <source>
        <dbReference type="Pfam" id="PF13880"/>
    </source>
</evidence>
<feature type="region of interest" description="Disordered" evidence="12">
    <location>
        <begin position="238"/>
        <end position="269"/>
    </location>
</feature>
<reference evidence="15 16" key="1">
    <citation type="submission" date="2019-09" db="EMBL/GenBank/DDBJ databases">
        <authorList>
            <person name="Brejova B."/>
        </authorList>
    </citation>
    <scope>NUCLEOTIDE SEQUENCE [LARGE SCALE GENOMIC DNA]</scope>
</reference>
<keyword evidence="10" id="KW-0012">Acyltransferase</keyword>
<dbReference type="PANTHER" id="PTHR45884">
    <property type="entry name" value="N-ACETYLTRANSFERASE ECO"/>
    <property type="match status" value="1"/>
</dbReference>
<feature type="compositionally biased region" description="Low complexity" evidence="12">
    <location>
        <begin position="42"/>
        <end position="55"/>
    </location>
</feature>
<dbReference type="InterPro" id="IPR028009">
    <property type="entry name" value="ESCO_Acetyltransf_dom"/>
</dbReference>
<feature type="domain" description="N-acetyltransferase ESCO acetyl-transferase" evidence="14">
    <location>
        <begin position="379"/>
        <end position="445"/>
    </location>
</feature>
<dbReference type="RefSeq" id="XP_031850942.1">
    <property type="nucleotide sequence ID" value="XM_031995051.1"/>
</dbReference>
<evidence type="ECO:0000256" key="12">
    <source>
        <dbReference type="SAM" id="MobiDB-lite"/>
    </source>
</evidence>
<keyword evidence="5" id="KW-0479">Metal-binding</keyword>
<protein>
    <recommendedName>
        <fullName evidence="3">N-acetyltransferase ECO1</fullName>
    </recommendedName>
    <alternativeName>
        <fullName evidence="11">Establishment of cohesion protein 1</fullName>
    </alternativeName>
</protein>
<keyword evidence="4" id="KW-0808">Transferase</keyword>
<comment type="subcellular location">
    <subcellularLocation>
        <location evidence="1">Nucleus</location>
    </subcellularLocation>
</comment>
<keyword evidence="16" id="KW-1185">Reference proteome</keyword>
<dbReference type="Pfam" id="PF13878">
    <property type="entry name" value="zf-C2H2_3"/>
    <property type="match status" value="1"/>
</dbReference>
<dbReference type="GO" id="GO:0000785">
    <property type="term" value="C:chromatin"/>
    <property type="evidence" value="ECO:0007669"/>
    <property type="project" value="TreeGrafter"/>
</dbReference>
<dbReference type="EMBL" id="CABVLU010000001">
    <property type="protein sequence ID" value="VVT44170.1"/>
    <property type="molecule type" value="Genomic_DNA"/>
</dbReference>
<evidence type="ECO:0000256" key="2">
    <source>
        <dbReference type="ARBA" id="ARBA00005816"/>
    </source>
</evidence>
<dbReference type="GO" id="GO:0008270">
    <property type="term" value="F:zinc ion binding"/>
    <property type="evidence" value="ECO:0007669"/>
    <property type="project" value="UniProtKB-KW"/>
</dbReference>
<dbReference type="Proteomes" id="UP000398389">
    <property type="component" value="Unassembled WGS sequence"/>
</dbReference>
<dbReference type="GO" id="GO:0061733">
    <property type="term" value="F:protein-lysine-acetyltransferase activity"/>
    <property type="evidence" value="ECO:0007669"/>
    <property type="project" value="TreeGrafter"/>
</dbReference>
<evidence type="ECO:0000256" key="1">
    <source>
        <dbReference type="ARBA" id="ARBA00004123"/>
    </source>
</evidence>
<dbReference type="OrthoDB" id="428854at2759"/>
<evidence type="ECO:0000256" key="9">
    <source>
        <dbReference type="ARBA" id="ARBA00023306"/>
    </source>
</evidence>
<feature type="compositionally biased region" description="Basic residues" evidence="12">
    <location>
        <begin position="75"/>
        <end position="93"/>
    </location>
</feature>
<evidence type="ECO:0000259" key="13">
    <source>
        <dbReference type="Pfam" id="PF13878"/>
    </source>
</evidence>
<evidence type="ECO:0000256" key="8">
    <source>
        <dbReference type="ARBA" id="ARBA00023242"/>
    </source>
</evidence>
<evidence type="ECO:0000256" key="3">
    <source>
        <dbReference type="ARBA" id="ARBA00022043"/>
    </source>
</evidence>
<feature type="region of interest" description="Disordered" evidence="12">
    <location>
        <begin position="1"/>
        <end position="103"/>
    </location>
</feature>
<evidence type="ECO:0000256" key="5">
    <source>
        <dbReference type="ARBA" id="ARBA00022723"/>
    </source>
</evidence>
<keyword evidence="8" id="KW-0539">Nucleus</keyword>
<dbReference type="GeneID" id="43579151"/>
<evidence type="ECO:0000256" key="7">
    <source>
        <dbReference type="ARBA" id="ARBA00022833"/>
    </source>
</evidence>
<evidence type="ECO:0000313" key="16">
    <source>
        <dbReference type="Proteomes" id="UP000398389"/>
    </source>
</evidence>
<keyword evidence="6" id="KW-0863">Zinc-finger</keyword>
<proteinExistence type="inferred from homology"/>
<dbReference type="PANTHER" id="PTHR45884:SF2">
    <property type="entry name" value="N-ACETYLTRANSFERASE ECO"/>
    <property type="match status" value="1"/>
</dbReference>
<dbReference type="GO" id="GO:0005634">
    <property type="term" value="C:nucleus"/>
    <property type="evidence" value="ECO:0007669"/>
    <property type="project" value="UniProtKB-SubCell"/>
</dbReference>
<feature type="compositionally biased region" description="Low complexity" evidence="12">
    <location>
        <begin position="240"/>
        <end position="263"/>
    </location>
</feature>
<evidence type="ECO:0000256" key="6">
    <source>
        <dbReference type="ARBA" id="ARBA00022771"/>
    </source>
</evidence>
<organism evidence="15 16">
    <name type="scientific">Magnusiomyces paraingens</name>
    <dbReference type="NCBI Taxonomy" id="2606893"/>
    <lineage>
        <taxon>Eukaryota</taxon>
        <taxon>Fungi</taxon>
        <taxon>Dikarya</taxon>
        <taxon>Ascomycota</taxon>
        <taxon>Saccharomycotina</taxon>
        <taxon>Dipodascomycetes</taxon>
        <taxon>Dipodascales</taxon>
        <taxon>Dipodascaceae</taxon>
        <taxon>Magnusiomyces</taxon>
    </lineage>
</organism>
<gene>
    <name evidence="15" type="ORF">SAPINGB_P000327</name>
</gene>
<dbReference type="AlphaFoldDB" id="A0A5E8B5J5"/>
<evidence type="ECO:0000313" key="15">
    <source>
        <dbReference type="EMBL" id="VVT44170.1"/>
    </source>
</evidence>
<name>A0A5E8B5J5_9ASCO</name>
<dbReference type="InterPro" id="IPR028005">
    <property type="entry name" value="AcTrfase_ESCO_Znf_dom"/>
</dbReference>
<dbReference type="GO" id="GO:0007064">
    <property type="term" value="P:mitotic sister chromatid cohesion"/>
    <property type="evidence" value="ECO:0007669"/>
    <property type="project" value="TreeGrafter"/>
</dbReference>
<feature type="region of interest" description="Disordered" evidence="12">
    <location>
        <begin position="156"/>
        <end position="177"/>
    </location>
</feature>
<keyword evidence="9" id="KW-0131">Cell cycle</keyword>
<keyword evidence="7" id="KW-0862">Zinc</keyword>
<accession>A0A5E8B5J5</accession>
<feature type="compositionally biased region" description="Polar residues" evidence="12">
    <location>
        <begin position="9"/>
        <end position="40"/>
    </location>
</feature>
<evidence type="ECO:0000256" key="11">
    <source>
        <dbReference type="ARBA" id="ARBA00032212"/>
    </source>
</evidence>
<feature type="domain" description="N-acetyltransferase ESCO zinc-finger" evidence="13">
    <location>
        <begin position="177"/>
        <end position="215"/>
    </location>
</feature>
<sequence>MKQKPLYSSRKQPSASKSQLHSNPISIPSSDRASETSPELLSSDQDSSSSSSSTDESSDDDSGQSDVEFVLGKRPANRKTKPKTKSSPSKRRKIITESSSQQEEPIVLDDGIVLLPSSSPIESIRSPSPIASPVTKVPRLSSRVFPFLTPKPTSLTALAPPFQNKKRTKKPPAKPTQTHLNFAGLLPSTTCAECGMSYCALNSSDVTVHTKFHAKSTLGRDWTSPDWGALVWRESPLHDQNNNYNTQHNTTNVNNSQNSSSTSLLGPPRDRILRVNASSKLPEKRAVQDLLLCVNTELSAPPENQTWRKGPAAAAAAYVYVSSSCSDSSKDSFPSSSSQPVPRAVAILVVERISRAHTLDLTTGTMTPYKTPDQCPAPVMGVARIYTARGFRRRGFAARLLDVAAEDFIYRYRVPKKAVAWSQPSASGGMLAKCWHGDQSPGPDKVLVYLENDAVTKK</sequence>
<comment type="similarity">
    <text evidence="2">Belongs to the acetyltransferase family. ECO subfamily.</text>
</comment>